<name>A0ABU3X916_9BACI</name>
<dbReference type="EMBL" id="JAWJBA010000002">
    <property type="protein sequence ID" value="MDV2684382.1"/>
    <property type="molecule type" value="Genomic_DNA"/>
</dbReference>
<reference evidence="1 2" key="1">
    <citation type="submission" date="2023-10" db="EMBL/GenBank/DDBJ databases">
        <title>Screening of Alkalihalobacillus lindianensis BZ-TG-R113 and Its Alleviation of Salt Stress on Rapeseed Growth.</title>
        <authorList>
            <person name="Zhao B."/>
            <person name="Guo T."/>
        </authorList>
    </citation>
    <scope>NUCLEOTIDE SEQUENCE [LARGE SCALE GENOMIC DNA]</scope>
    <source>
        <strain evidence="1 2">BZ-TG-R113</strain>
    </source>
</reference>
<accession>A0ABU3X916</accession>
<comment type="caution">
    <text evidence="1">The sequence shown here is derived from an EMBL/GenBank/DDBJ whole genome shotgun (WGS) entry which is preliminary data.</text>
</comment>
<dbReference type="RefSeq" id="WP_157860775.1">
    <property type="nucleotide sequence ID" value="NZ_JAWJBA010000002.1"/>
</dbReference>
<evidence type="ECO:0000313" key="1">
    <source>
        <dbReference type="EMBL" id="MDV2684382.1"/>
    </source>
</evidence>
<evidence type="ECO:0000313" key="2">
    <source>
        <dbReference type="Proteomes" id="UP001287282"/>
    </source>
</evidence>
<organism evidence="1 2">
    <name type="scientific">Alkalihalophilus lindianensis</name>
    <dbReference type="NCBI Taxonomy" id="1630542"/>
    <lineage>
        <taxon>Bacteria</taxon>
        <taxon>Bacillati</taxon>
        <taxon>Bacillota</taxon>
        <taxon>Bacilli</taxon>
        <taxon>Bacillales</taxon>
        <taxon>Bacillaceae</taxon>
        <taxon>Alkalihalophilus</taxon>
    </lineage>
</organism>
<proteinExistence type="predicted"/>
<sequence length="49" mass="5384">MKNLEANLNNINIKEGSIEEGMVNKAEKTSVPVVNLDLTILGGSRPRIY</sequence>
<dbReference type="Proteomes" id="UP001287282">
    <property type="component" value="Unassembled WGS sequence"/>
</dbReference>
<gene>
    <name evidence="1" type="ORF">RYX56_08365</name>
</gene>
<keyword evidence="2" id="KW-1185">Reference proteome</keyword>
<protein>
    <submittedName>
        <fullName evidence="1">Uncharacterized protein</fullName>
    </submittedName>
</protein>